<evidence type="ECO:0000313" key="1">
    <source>
        <dbReference type="EMBL" id="CAG8740543.1"/>
    </source>
</evidence>
<reference evidence="1" key="1">
    <citation type="submission" date="2021-06" db="EMBL/GenBank/DDBJ databases">
        <authorList>
            <person name="Kallberg Y."/>
            <person name="Tangrot J."/>
            <person name="Rosling A."/>
        </authorList>
    </citation>
    <scope>NUCLEOTIDE SEQUENCE</scope>
    <source>
        <strain evidence="1">MA453B</strain>
    </source>
</reference>
<dbReference type="Proteomes" id="UP000789405">
    <property type="component" value="Unassembled WGS sequence"/>
</dbReference>
<keyword evidence="2" id="KW-1185">Reference proteome</keyword>
<name>A0A9N9INJ0_9GLOM</name>
<organism evidence="1 2">
    <name type="scientific">Dentiscutata erythropus</name>
    <dbReference type="NCBI Taxonomy" id="1348616"/>
    <lineage>
        <taxon>Eukaryota</taxon>
        <taxon>Fungi</taxon>
        <taxon>Fungi incertae sedis</taxon>
        <taxon>Mucoromycota</taxon>
        <taxon>Glomeromycotina</taxon>
        <taxon>Glomeromycetes</taxon>
        <taxon>Diversisporales</taxon>
        <taxon>Gigasporaceae</taxon>
        <taxon>Dentiscutata</taxon>
    </lineage>
</organism>
<comment type="caution">
    <text evidence="1">The sequence shown here is derived from an EMBL/GenBank/DDBJ whole genome shotgun (WGS) entry which is preliminary data.</text>
</comment>
<gene>
    <name evidence="1" type="ORF">DERYTH_LOCUS15968</name>
</gene>
<proteinExistence type="predicted"/>
<dbReference type="OrthoDB" id="2351813at2759"/>
<evidence type="ECO:0000313" key="2">
    <source>
        <dbReference type="Proteomes" id="UP000789405"/>
    </source>
</evidence>
<dbReference type="AlphaFoldDB" id="A0A9N9INJ0"/>
<sequence>MVTHDFSLREWEEETTGQLIHFIPKRKGFLNVGIQLFYIENDLFLKEICEYSVDVVKASDITPYGFCKSRCRDYQENVLLGSNIGVIKFQRTSGIIGAVVIDKDSKQIGILSCKHVCEFSESSSEKDVIMAWEFASK</sequence>
<accession>A0A9N9INJ0</accession>
<protein>
    <submittedName>
        <fullName evidence="1">13774_t:CDS:1</fullName>
    </submittedName>
</protein>
<dbReference type="EMBL" id="CAJVPY010013439">
    <property type="protein sequence ID" value="CAG8740543.1"/>
    <property type="molecule type" value="Genomic_DNA"/>
</dbReference>